<evidence type="ECO:0000256" key="8">
    <source>
        <dbReference type="ARBA" id="ARBA00023136"/>
    </source>
</evidence>
<keyword evidence="9" id="KW-1135">Mitochondrion nucleoid</keyword>
<organism evidence="12 13">
    <name type="scientific">Coccomyxa viridis</name>
    <dbReference type="NCBI Taxonomy" id="1274662"/>
    <lineage>
        <taxon>Eukaryota</taxon>
        <taxon>Viridiplantae</taxon>
        <taxon>Chlorophyta</taxon>
        <taxon>core chlorophytes</taxon>
        <taxon>Trebouxiophyceae</taxon>
        <taxon>Trebouxiophyceae incertae sedis</taxon>
        <taxon>Coccomyxaceae</taxon>
        <taxon>Coccomyxa</taxon>
    </lineage>
</organism>
<protein>
    <submittedName>
        <fullName evidence="12">G9007 protein</fullName>
    </submittedName>
</protein>
<keyword evidence="3" id="KW-0547">Nucleotide-binding</keyword>
<dbReference type="Pfam" id="PF00004">
    <property type="entry name" value="AAA"/>
    <property type="match status" value="1"/>
</dbReference>
<dbReference type="InterPro" id="IPR021911">
    <property type="entry name" value="ATAD3_N"/>
</dbReference>
<proteinExistence type="predicted"/>
<evidence type="ECO:0000313" key="13">
    <source>
        <dbReference type="Proteomes" id="UP001497392"/>
    </source>
</evidence>
<dbReference type="InterPro" id="IPR027417">
    <property type="entry name" value="P-loop_NTPase"/>
</dbReference>
<feature type="coiled-coil region" evidence="10">
    <location>
        <begin position="63"/>
        <end position="227"/>
    </location>
</feature>
<evidence type="ECO:0000256" key="4">
    <source>
        <dbReference type="ARBA" id="ARBA00022792"/>
    </source>
</evidence>
<evidence type="ECO:0000313" key="12">
    <source>
        <dbReference type="EMBL" id="CAL5226177.1"/>
    </source>
</evidence>
<dbReference type="SUPFAM" id="SSF52540">
    <property type="entry name" value="P-loop containing nucleoside triphosphate hydrolases"/>
    <property type="match status" value="1"/>
</dbReference>
<evidence type="ECO:0000256" key="7">
    <source>
        <dbReference type="ARBA" id="ARBA00023128"/>
    </source>
</evidence>
<evidence type="ECO:0000259" key="11">
    <source>
        <dbReference type="SMART" id="SM00382"/>
    </source>
</evidence>
<evidence type="ECO:0000256" key="6">
    <source>
        <dbReference type="ARBA" id="ARBA00023054"/>
    </source>
</evidence>
<feature type="domain" description="AAA+ ATPase" evidence="11">
    <location>
        <begin position="339"/>
        <end position="471"/>
    </location>
</feature>
<dbReference type="InterPro" id="IPR003593">
    <property type="entry name" value="AAA+_ATPase"/>
</dbReference>
<name>A0ABP1G312_9CHLO</name>
<evidence type="ECO:0000256" key="3">
    <source>
        <dbReference type="ARBA" id="ARBA00022741"/>
    </source>
</evidence>
<evidence type="ECO:0000256" key="10">
    <source>
        <dbReference type="SAM" id="Coils"/>
    </source>
</evidence>
<evidence type="ECO:0000256" key="2">
    <source>
        <dbReference type="ARBA" id="ARBA00004436"/>
    </source>
</evidence>
<sequence>MALRSGLSKWSTAWKLAAGLTAGSATYALCEETRGPSFDPEALERGAKALREINASPYAKKVIDLSREQERSKQAEAKKAEAEAQQAAQSYAIERERVHWEEQRKAMQADMHNKAELARFEDELARKRADVEHDKQRARQVELVRLQEESSANQEVKKLEVQAQIEAERRATEQYRAELEKKVQREKALSEAEGRAKEARENEDINRRALTLRLEEERKKVVEAINTTFRNLGAGAAALLTDTDRLTTLIAGLSVLALGVYSAREGTRVAGRAFDRWLGTPKLVRETSRRHWWQRSKAGEKTSEEVKRDFSDIVLPGGLQDHVRALAAVTANTRLHGAPFRHLLFYGPPGTGKSMAAKRLARTAGLDYAIMSGGDVAPLGGKAVQQLHEMFDWAERSRKGLLLFIDEADAFLGRRGNQMSEGLRAALNAALFRTGDQSRDFAVVLATNRPSDLDPAVLDRMDEALEFPLPGPAERATILQLYVDSYIAKAGTAEGGAGAQAETGILGRIRALLRGRSGRPDAIQAKGITPELIQEAANAAEGFSGRELAKLVASMQAAVYGSKDATLTPELFKRVLNMKLREHEQRKSFETEQA</sequence>
<gene>
    <name evidence="12" type="primary">g9007</name>
    <name evidence="12" type="ORF">VP750_LOCUS8083</name>
</gene>
<comment type="subcellular location">
    <subcellularLocation>
        <location evidence="1">Mitochondrion inner membrane</location>
    </subcellularLocation>
    <subcellularLocation>
        <location evidence="2">Mitochondrion matrix</location>
        <location evidence="2">Mitochondrion nucleoid</location>
    </subcellularLocation>
</comment>
<evidence type="ECO:0000256" key="1">
    <source>
        <dbReference type="ARBA" id="ARBA00004273"/>
    </source>
</evidence>
<keyword evidence="5" id="KW-0067">ATP-binding</keyword>
<evidence type="ECO:0000256" key="9">
    <source>
        <dbReference type="ARBA" id="ARBA00023271"/>
    </source>
</evidence>
<accession>A0ABP1G312</accession>
<keyword evidence="6 10" id="KW-0175">Coiled coil</keyword>
<keyword evidence="7" id="KW-0496">Mitochondrion</keyword>
<dbReference type="PANTHER" id="PTHR23075:SF0">
    <property type="entry name" value="ATPASE FAMILY AAA DOMAIN-CONTAINING PROTEIN 3"/>
    <property type="match status" value="1"/>
</dbReference>
<keyword evidence="8" id="KW-0472">Membrane</keyword>
<keyword evidence="13" id="KW-1185">Reference proteome</keyword>
<evidence type="ECO:0000256" key="5">
    <source>
        <dbReference type="ARBA" id="ARBA00022840"/>
    </source>
</evidence>
<reference evidence="12 13" key="1">
    <citation type="submission" date="2024-06" db="EMBL/GenBank/DDBJ databases">
        <authorList>
            <person name="Kraege A."/>
            <person name="Thomma B."/>
        </authorList>
    </citation>
    <scope>NUCLEOTIDE SEQUENCE [LARGE SCALE GENOMIC DNA]</scope>
</reference>
<dbReference type="PANTHER" id="PTHR23075">
    <property type="entry name" value="PUTATIVE ATP-ASE"/>
    <property type="match status" value="1"/>
</dbReference>
<comment type="caution">
    <text evidence="12">The sequence shown here is derived from an EMBL/GenBank/DDBJ whole genome shotgun (WGS) entry which is preliminary data.</text>
</comment>
<keyword evidence="4" id="KW-0999">Mitochondrion inner membrane</keyword>
<dbReference type="SMART" id="SM00382">
    <property type="entry name" value="AAA"/>
    <property type="match status" value="1"/>
</dbReference>
<dbReference type="Gene3D" id="3.40.50.300">
    <property type="entry name" value="P-loop containing nucleotide triphosphate hydrolases"/>
    <property type="match status" value="1"/>
</dbReference>
<dbReference type="Proteomes" id="UP001497392">
    <property type="component" value="Unassembled WGS sequence"/>
</dbReference>
<dbReference type="Pfam" id="PF12037">
    <property type="entry name" value="ATAD3_N"/>
    <property type="match status" value="1"/>
</dbReference>
<dbReference type="EMBL" id="CAXHTA020000016">
    <property type="protein sequence ID" value="CAL5226177.1"/>
    <property type="molecule type" value="Genomic_DNA"/>
</dbReference>
<dbReference type="InterPro" id="IPR003959">
    <property type="entry name" value="ATPase_AAA_core"/>
</dbReference>